<sequence length="125" mass="14639">MNCPCCSGKSYSDCCEPFHIGKSTAPTAEILMRSRYAAFALVLEDYLWETTTPLARKFHPKQEYKSWAIANQWQKLEIVNTPSFNQVEFKAYFVDEDGENQIHHELSKFERMDGKWYYAFGTFLD</sequence>
<dbReference type="SUPFAM" id="SSF54427">
    <property type="entry name" value="NTF2-like"/>
    <property type="match status" value="1"/>
</dbReference>
<dbReference type="Gene3D" id="3.10.450.50">
    <property type="match status" value="1"/>
</dbReference>
<feature type="domain" description="YchJ-like middle NTF2-like" evidence="1">
    <location>
        <begin position="27"/>
        <end position="119"/>
    </location>
</feature>
<dbReference type="EMBL" id="JBEPMO010000018">
    <property type="protein sequence ID" value="MET3732751.1"/>
    <property type="molecule type" value="Genomic_DNA"/>
</dbReference>
<evidence type="ECO:0000313" key="3">
    <source>
        <dbReference type="Proteomes" id="UP001549146"/>
    </source>
</evidence>
<dbReference type="Proteomes" id="UP001549146">
    <property type="component" value="Unassembled WGS sequence"/>
</dbReference>
<keyword evidence="3" id="KW-1185">Reference proteome</keyword>
<organism evidence="2 3">
    <name type="scientific">Moheibacter stercoris</name>
    <dbReference type="NCBI Taxonomy" id="1628251"/>
    <lineage>
        <taxon>Bacteria</taxon>
        <taxon>Pseudomonadati</taxon>
        <taxon>Bacteroidota</taxon>
        <taxon>Flavobacteriia</taxon>
        <taxon>Flavobacteriales</taxon>
        <taxon>Weeksellaceae</taxon>
        <taxon>Moheibacter</taxon>
    </lineage>
</organism>
<name>A0ABV2LWB0_9FLAO</name>
<dbReference type="InterPro" id="IPR032710">
    <property type="entry name" value="NTF2-like_dom_sf"/>
</dbReference>
<gene>
    <name evidence="2" type="ORF">ABID46_002342</name>
</gene>
<reference evidence="2 3" key="1">
    <citation type="submission" date="2024-06" db="EMBL/GenBank/DDBJ databases">
        <title>Genomic Encyclopedia of Type Strains, Phase IV (KMG-IV): sequencing the most valuable type-strain genomes for metagenomic binning, comparative biology and taxonomic classification.</title>
        <authorList>
            <person name="Goeker M."/>
        </authorList>
    </citation>
    <scope>NUCLEOTIDE SEQUENCE [LARGE SCALE GENOMIC DNA]</scope>
    <source>
        <strain evidence="2 3">DSM 29388</strain>
    </source>
</reference>
<protein>
    <submittedName>
        <fullName evidence="2">SEC-C motif-containing protein</fullName>
    </submittedName>
</protein>
<comment type="caution">
    <text evidence="2">The sequence shown here is derived from an EMBL/GenBank/DDBJ whole genome shotgun (WGS) entry which is preliminary data.</text>
</comment>
<proteinExistence type="predicted"/>
<dbReference type="RefSeq" id="WP_354510270.1">
    <property type="nucleotide sequence ID" value="NZ_JBEPMO010000018.1"/>
</dbReference>
<dbReference type="InterPro" id="IPR048469">
    <property type="entry name" value="YchJ-like_M"/>
</dbReference>
<evidence type="ECO:0000313" key="2">
    <source>
        <dbReference type="EMBL" id="MET3732751.1"/>
    </source>
</evidence>
<accession>A0ABV2LWB0</accession>
<evidence type="ECO:0000259" key="1">
    <source>
        <dbReference type="Pfam" id="PF17775"/>
    </source>
</evidence>
<dbReference type="Pfam" id="PF17775">
    <property type="entry name" value="YchJ_M-like"/>
    <property type="match status" value="1"/>
</dbReference>